<gene>
    <name evidence="6" type="ORF">HX826_23940</name>
</gene>
<comment type="similarity">
    <text evidence="2">Belongs to the fimbrial protein family.</text>
</comment>
<dbReference type="Gene3D" id="2.60.40.1090">
    <property type="entry name" value="Fimbrial-type adhesion domain"/>
    <property type="match status" value="1"/>
</dbReference>
<dbReference type="PANTHER" id="PTHR33420:SF3">
    <property type="entry name" value="FIMBRIAL SUBUNIT ELFA"/>
    <property type="match status" value="1"/>
</dbReference>
<dbReference type="AlphaFoldDB" id="A0AAJ3LJ21"/>
<evidence type="ECO:0000313" key="7">
    <source>
        <dbReference type="Proteomes" id="UP000546584"/>
    </source>
</evidence>
<dbReference type="GO" id="GO:0043709">
    <property type="term" value="P:cell adhesion involved in single-species biofilm formation"/>
    <property type="evidence" value="ECO:0007669"/>
    <property type="project" value="TreeGrafter"/>
</dbReference>
<keyword evidence="4" id="KW-0281">Fimbrium</keyword>
<evidence type="ECO:0000313" key="6">
    <source>
        <dbReference type="EMBL" id="NWD44933.1"/>
    </source>
</evidence>
<evidence type="ECO:0000256" key="2">
    <source>
        <dbReference type="ARBA" id="ARBA00006671"/>
    </source>
</evidence>
<keyword evidence="3 5" id="KW-0732">Signal</keyword>
<comment type="subcellular location">
    <subcellularLocation>
        <location evidence="1">Fimbrium</location>
    </subcellularLocation>
</comment>
<evidence type="ECO:0000256" key="1">
    <source>
        <dbReference type="ARBA" id="ARBA00004561"/>
    </source>
</evidence>
<comment type="caution">
    <text evidence="6">The sequence shown here is derived from an EMBL/GenBank/DDBJ whole genome shotgun (WGS) entry which is preliminary data.</text>
</comment>
<dbReference type="PANTHER" id="PTHR33420">
    <property type="entry name" value="FIMBRIAL SUBUNIT ELFA-RELATED"/>
    <property type="match status" value="1"/>
</dbReference>
<feature type="signal peptide" evidence="5">
    <location>
        <begin position="1"/>
        <end position="24"/>
    </location>
</feature>
<evidence type="ECO:0000256" key="5">
    <source>
        <dbReference type="SAM" id="SignalP"/>
    </source>
</evidence>
<reference evidence="6 7" key="1">
    <citation type="submission" date="2020-04" db="EMBL/GenBank/DDBJ databases">
        <title>Molecular characterization of pseudomonads from Agaricus bisporus reveal novel blotch 2 pathogens in Western Europe.</title>
        <authorList>
            <person name="Taparia T."/>
            <person name="Krijger M."/>
            <person name="Haynes E."/>
            <person name="Elpinstone J.G."/>
            <person name="Noble R."/>
            <person name="Van Der Wolf J."/>
        </authorList>
    </citation>
    <scope>NUCLEOTIDE SEQUENCE [LARGE SCALE GENOMIC DNA]</scope>
    <source>
        <strain evidence="6 7">IPO3753</strain>
    </source>
</reference>
<protein>
    <submittedName>
        <fullName evidence="6">Type 1 fimbrial protein</fullName>
    </submittedName>
</protein>
<dbReference type="GO" id="GO:0009289">
    <property type="term" value="C:pilus"/>
    <property type="evidence" value="ECO:0007669"/>
    <property type="project" value="UniProtKB-SubCell"/>
</dbReference>
<dbReference type="SUPFAM" id="SSF49401">
    <property type="entry name" value="Bacterial adhesins"/>
    <property type="match status" value="1"/>
</dbReference>
<evidence type="ECO:0000256" key="4">
    <source>
        <dbReference type="ARBA" id="ARBA00023263"/>
    </source>
</evidence>
<evidence type="ECO:0000256" key="3">
    <source>
        <dbReference type="ARBA" id="ARBA00022729"/>
    </source>
</evidence>
<accession>A0AAJ3LJ21</accession>
<proteinExistence type="inferred from homology"/>
<name>A0AAJ3LJ21_9PSED</name>
<feature type="chain" id="PRO_5042612408" evidence="5">
    <location>
        <begin position="25"/>
        <end position="188"/>
    </location>
</feature>
<dbReference type="Proteomes" id="UP000546584">
    <property type="component" value="Unassembled WGS sequence"/>
</dbReference>
<organism evidence="6 7">
    <name type="scientific">Pseudomonas yamanorum</name>
    <dbReference type="NCBI Taxonomy" id="515393"/>
    <lineage>
        <taxon>Bacteria</taxon>
        <taxon>Pseudomonadati</taxon>
        <taxon>Pseudomonadota</taxon>
        <taxon>Gammaproteobacteria</taxon>
        <taxon>Pseudomonadales</taxon>
        <taxon>Pseudomonadaceae</taxon>
        <taxon>Pseudomonas</taxon>
    </lineage>
</organism>
<sequence length="188" mass="20041">MKVKTFISLAIASSLTLFISPCDAAQTRVQGDGLVTLGGEIIDSACGLEAVTADQTIDMPPEPIGRLLREGAGQMQPFQLRLVNCTVTRPDPLRPGETLPDWEHLRVTFDGPSDMGGRSFAAFGASQGVAFHIEDAAGQVSVPGVPMALLPVVDGDMTLHYRLRLVGNGVPLLAGAHRAAVRFKLEYF</sequence>
<dbReference type="InterPro" id="IPR036937">
    <property type="entry name" value="Adhesion_dom_fimbrial_sf"/>
</dbReference>
<dbReference type="EMBL" id="JACAQR010000034">
    <property type="protein sequence ID" value="NWD44933.1"/>
    <property type="molecule type" value="Genomic_DNA"/>
</dbReference>
<dbReference type="InterPro" id="IPR050263">
    <property type="entry name" value="Bact_Fimbrial_Adh_Pro"/>
</dbReference>
<dbReference type="InterPro" id="IPR008966">
    <property type="entry name" value="Adhesion_dom_sf"/>
</dbReference>